<name>E4WRB4_OIKDI</name>
<reference evidence="1" key="1">
    <citation type="journal article" date="2010" name="Science">
        <title>Plasticity of animal genome architecture unmasked by rapid evolution of a pelagic tunicate.</title>
        <authorList>
            <person name="Denoeud F."/>
            <person name="Henriet S."/>
            <person name="Mungpakdee S."/>
            <person name="Aury J.M."/>
            <person name="Da Silva C."/>
            <person name="Brinkmann H."/>
            <person name="Mikhaleva J."/>
            <person name="Olsen L.C."/>
            <person name="Jubin C."/>
            <person name="Canestro C."/>
            <person name="Bouquet J.M."/>
            <person name="Danks G."/>
            <person name="Poulain J."/>
            <person name="Campsteijn C."/>
            <person name="Adamski M."/>
            <person name="Cross I."/>
            <person name="Yadetie F."/>
            <person name="Muffato M."/>
            <person name="Louis A."/>
            <person name="Butcher S."/>
            <person name="Tsagkogeorga G."/>
            <person name="Konrad A."/>
            <person name="Singh S."/>
            <person name="Jensen M.F."/>
            <person name="Cong E.H."/>
            <person name="Eikeseth-Otteraa H."/>
            <person name="Noel B."/>
            <person name="Anthouard V."/>
            <person name="Porcel B.M."/>
            <person name="Kachouri-Lafond R."/>
            <person name="Nishino A."/>
            <person name="Ugolini M."/>
            <person name="Chourrout P."/>
            <person name="Nishida H."/>
            <person name="Aasland R."/>
            <person name="Huzurbazar S."/>
            <person name="Westhof E."/>
            <person name="Delsuc F."/>
            <person name="Lehrach H."/>
            <person name="Reinhardt R."/>
            <person name="Weissenbach J."/>
            <person name="Roy S.W."/>
            <person name="Artiguenave F."/>
            <person name="Postlethwait J.H."/>
            <person name="Manak J.R."/>
            <person name="Thompson E.M."/>
            <person name="Jaillon O."/>
            <person name="Du Pasquier L."/>
            <person name="Boudinot P."/>
            <person name="Liberles D.A."/>
            <person name="Volff J.N."/>
            <person name="Philippe H."/>
            <person name="Lenhard B."/>
            <person name="Roest Crollius H."/>
            <person name="Wincker P."/>
            <person name="Chourrout D."/>
        </authorList>
    </citation>
    <scope>NUCLEOTIDE SEQUENCE [LARGE SCALE GENOMIC DNA]</scope>
</reference>
<accession>E4WRB4</accession>
<sequence length="327" mass="39549">MFGIVNQLKSLSLRPVRSLSISAPVSNRLEKRWTERRTKRRQLTRLWKQNTEYFEEKWHQNYSKEVDRKKEFVAKIWKDYGLKKEPEKLSIEEKEALIEKYTEQGVWNSPLMYREVLQYQTTSVSNNTKYQKYQPAMWRKNYKGLHTEIPLERMVNPLTNEKFTKKDLEQYYTEGHQWEVEQKNKIGGLNHEVKRNSKGWVSMRDSRDFDGIEVGRWLPLRWASHPSRWRPVHRPAKGHGKTDMNHVLRGYWESDFQTNWRLNVIKSNEVDTESTGFNKPPIYDKDYIHGWSNPENWRKQTHAGYELKRRQMPVKKTAHLKRWKQGR</sequence>
<organism evidence="1">
    <name type="scientific">Oikopleura dioica</name>
    <name type="common">Tunicate</name>
    <dbReference type="NCBI Taxonomy" id="34765"/>
    <lineage>
        <taxon>Eukaryota</taxon>
        <taxon>Metazoa</taxon>
        <taxon>Chordata</taxon>
        <taxon>Tunicata</taxon>
        <taxon>Appendicularia</taxon>
        <taxon>Copelata</taxon>
        <taxon>Oikopleuridae</taxon>
        <taxon>Oikopleura</taxon>
    </lineage>
</organism>
<proteinExistence type="predicted"/>
<keyword evidence="2" id="KW-1185">Reference proteome</keyword>
<dbReference type="Proteomes" id="UP000001307">
    <property type="component" value="Unassembled WGS sequence"/>
</dbReference>
<evidence type="ECO:0000313" key="1">
    <source>
        <dbReference type="EMBL" id="CBY20295.1"/>
    </source>
</evidence>
<dbReference type="AlphaFoldDB" id="E4WRB4"/>
<protein>
    <submittedName>
        <fullName evidence="1">Uncharacterized protein</fullName>
    </submittedName>
</protein>
<dbReference type="InParanoid" id="E4WRB4"/>
<evidence type="ECO:0000313" key="2">
    <source>
        <dbReference type="Proteomes" id="UP000001307"/>
    </source>
</evidence>
<gene>
    <name evidence="1" type="ORF">GSOID_T00000285001</name>
</gene>
<dbReference type="OrthoDB" id="10292918at2759"/>
<dbReference type="EMBL" id="FN653015">
    <property type="protein sequence ID" value="CBY20295.1"/>
    <property type="molecule type" value="Genomic_DNA"/>
</dbReference>